<dbReference type="KEGG" id="mik:FOE78_04660"/>
<dbReference type="Proteomes" id="UP000319263">
    <property type="component" value="Chromosome"/>
</dbReference>
<dbReference type="RefSeq" id="WP_143985276.1">
    <property type="nucleotide sequence ID" value="NZ_CP041692.1"/>
</dbReference>
<protein>
    <submittedName>
        <fullName evidence="2">Uncharacterized protein</fullName>
    </submittedName>
</protein>
<gene>
    <name evidence="2" type="ORF">FOE78_04660</name>
</gene>
<evidence type="ECO:0000313" key="3">
    <source>
        <dbReference type="Proteomes" id="UP000319263"/>
    </source>
</evidence>
<reference evidence="2 3" key="1">
    <citation type="submission" date="2019-07" db="EMBL/GenBank/DDBJ databases">
        <title>Microlunatus dokdonensis sp. nov. isolated from the rhizospheric soil of the wild plant Elymus tsukushiensis.</title>
        <authorList>
            <person name="Ghim S.-Y."/>
            <person name="Hwang Y.-J."/>
            <person name="Son J.-S."/>
            <person name="Shin J.-H."/>
        </authorList>
    </citation>
    <scope>NUCLEOTIDE SEQUENCE [LARGE SCALE GENOMIC DNA]</scope>
    <source>
        <strain evidence="2 3">KUDC0627</strain>
    </source>
</reference>
<keyword evidence="3" id="KW-1185">Reference proteome</keyword>
<dbReference type="Gene3D" id="3.90.1200.10">
    <property type="match status" value="1"/>
</dbReference>
<proteinExistence type="predicted"/>
<accession>A0A516PVT4</accession>
<feature type="region of interest" description="Disordered" evidence="1">
    <location>
        <begin position="114"/>
        <end position="159"/>
    </location>
</feature>
<organism evidence="2 3">
    <name type="scientific">Microlunatus elymi</name>
    <dbReference type="NCBI Taxonomy" id="2596828"/>
    <lineage>
        <taxon>Bacteria</taxon>
        <taxon>Bacillati</taxon>
        <taxon>Actinomycetota</taxon>
        <taxon>Actinomycetes</taxon>
        <taxon>Propionibacteriales</taxon>
        <taxon>Propionibacteriaceae</taxon>
        <taxon>Microlunatus</taxon>
    </lineage>
</organism>
<evidence type="ECO:0000256" key="1">
    <source>
        <dbReference type="SAM" id="MobiDB-lite"/>
    </source>
</evidence>
<dbReference type="AlphaFoldDB" id="A0A516PVT4"/>
<evidence type="ECO:0000313" key="2">
    <source>
        <dbReference type="EMBL" id="QDP95295.1"/>
    </source>
</evidence>
<dbReference type="EMBL" id="CP041692">
    <property type="protein sequence ID" value="QDP95295.1"/>
    <property type="molecule type" value="Genomic_DNA"/>
</dbReference>
<name>A0A516PVT4_9ACTN</name>
<sequence>MLHGDFHLGNMVLDCPCGIVTGLWDFSCVATGALSWDVHYLAGEISAPPDDAAPPGSWPHLDLLRGVLDRLSNVSTERETTLLLSDLMQCAEWIGDHDPQDSMHWNPWLKQLEGREPIPTAGPPSCKQQHDHTSSPQGVRLCDKERAKALPVTQPRPNR</sequence>